<dbReference type="Gramene" id="TraesPARA_EIv1.0_0739170.1">
    <property type="protein sequence ID" value="TraesPARA_EIv1.0_0739170.1.CDS"/>
    <property type="gene ID" value="TraesPARA_EIv1.0_0739170"/>
</dbReference>
<feature type="region of interest" description="Disordered" evidence="2">
    <location>
        <begin position="535"/>
        <end position="558"/>
    </location>
</feature>
<feature type="coiled-coil region" evidence="1">
    <location>
        <begin position="474"/>
        <end position="534"/>
    </location>
</feature>
<feature type="region of interest" description="Disordered" evidence="2">
    <location>
        <begin position="228"/>
        <end position="294"/>
    </location>
</feature>
<dbReference type="Proteomes" id="UP000280104">
    <property type="component" value="Chromosome II"/>
</dbReference>
<name>A0A7H4LN77_WHEAT</name>
<sequence>MDGEGSWRFVYDSDSDDELLRFVRGDTAVPAERQRQQQVLAAHHDAQPAYPVANAAADAQPVVSGQQMMAGLPSASAMQLDHHQAPPMVHVQQPQLAPAMTFQPQQAPSMVHSQYPRPAPAMPLQHQEMPGESPATVLFHDQYMMGESSSAMPLHHQQMLVHSPATVLFHDQYMMGESSSAMQPQHQQMQGLGEPSLEVMSTLEYQQIMADLGLTDLYVEDEEVHLPADGGAASIPDPEPLVLESGLHNDQIPKPSQEGGEGQFFAAAPQPGDNSGPSGAASVPHPEPPATAPVVAPAQPEQESCEHCYVVREVRNHSALGPVTLSVHRATDGTYTHIILELKGTAAQGPNSGTQRIYRCLRDLTPESVPEYVESCILKMRNKAGPLEDVIGGATAASSTMIRAPPGDPGSPWAPKRGTRRPAPPPPPRPTEQEEKEMRQYLRDAAAMAVRELGSLASEARSVRNQRAPDSNSRKVLFSKLRELNHKIKRFEKDSAKRVGSELSKIRREVDGFVKEKKQLYDILKELMQKVTKNCHRVPPRGNDDQAGGSGAAGAAVS</sequence>
<protein>
    <submittedName>
        <fullName evidence="3">Uncharacterized protein</fullName>
    </submittedName>
</protein>
<dbReference type="EMBL" id="LS480641">
    <property type="protein sequence ID" value="SPT20066.1"/>
    <property type="molecule type" value="Genomic_DNA"/>
</dbReference>
<dbReference type="AlphaFoldDB" id="A0A7H4LN77"/>
<accession>A0A7H4LN77</accession>
<evidence type="ECO:0000313" key="4">
    <source>
        <dbReference type="Proteomes" id="UP000280104"/>
    </source>
</evidence>
<evidence type="ECO:0000313" key="3">
    <source>
        <dbReference type="EMBL" id="SPT20066.1"/>
    </source>
</evidence>
<gene>
    <name evidence="3" type="ORF">CAMPLR22A2D_LOCUS4694</name>
</gene>
<feature type="region of interest" description="Disordered" evidence="2">
    <location>
        <begin position="397"/>
        <end position="438"/>
    </location>
</feature>
<keyword evidence="1" id="KW-0175">Coiled coil</keyword>
<organism evidence="3 4">
    <name type="scientific">Triticum aestivum</name>
    <name type="common">Wheat</name>
    <dbReference type="NCBI Taxonomy" id="4565"/>
    <lineage>
        <taxon>Eukaryota</taxon>
        <taxon>Viridiplantae</taxon>
        <taxon>Streptophyta</taxon>
        <taxon>Embryophyta</taxon>
        <taxon>Tracheophyta</taxon>
        <taxon>Spermatophyta</taxon>
        <taxon>Magnoliopsida</taxon>
        <taxon>Liliopsida</taxon>
        <taxon>Poales</taxon>
        <taxon>Poaceae</taxon>
        <taxon>BOP clade</taxon>
        <taxon>Pooideae</taxon>
        <taxon>Triticodae</taxon>
        <taxon>Triticeae</taxon>
        <taxon>Triticinae</taxon>
        <taxon>Triticum</taxon>
    </lineage>
</organism>
<reference evidence="3 4" key="1">
    <citation type="submission" date="2018-05" db="EMBL/GenBank/DDBJ databases">
        <authorList>
            <person name="Thind KAUR A."/>
        </authorList>
    </citation>
    <scope>NUCLEOTIDE SEQUENCE [LARGE SCALE GENOMIC DNA]</scope>
</reference>
<evidence type="ECO:0000256" key="2">
    <source>
        <dbReference type="SAM" id="MobiDB-lite"/>
    </source>
</evidence>
<proteinExistence type="predicted"/>
<evidence type="ECO:0000256" key="1">
    <source>
        <dbReference type="SAM" id="Coils"/>
    </source>
</evidence>